<evidence type="ECO:0000313" key="2">
    <source>
        <dbReference type="Proteomes" id="UP000567293"/>
    </source>
</evidence>
<comment type="caution">
    <text evidence="1">The sequence shown here is derived from an EMBL/GenBank/DDBJ whole genome shotgun (WGS) entry which is preliminary data.</text>
</comment>
<evidence type="ECO:0000313" key="1">
    <source>
        <dbReference type="EMBL" id="MBA0087169.1"/>
    </source>
</evidence>
<proteinExistence type="predicted"/>
<accession>A0A7V8NTD0</accession>
<dbReference type="Proteomes" id="UP000567293">
    <property type="component" value="Unassembled WGS sequence"/>
</dbReference>
<reference evidence="1" key="1">
    <citation type="submission" date="2020-06" db="EMBL/GenBank/DDBJ databases">
        <title>Legume-microbial interactions unlock mineral nutrients during tropical forest succession.</title>
        <authorList>
            <person name="Epihov D.Z."/>
        </authorList>
    </citation>
    <scope>NUCLEOTIDE SEQUENCE [LARGE SCALE GENOMIC DNA]</scope>
    <source>
        <strain evidence="1">Pan2503</strain>
    </source>
</reference>
<organism evidence="1 2">
    <name type="scientific">Candidatus Acidiferrum panamense</name>
    <dbReference type="NCBI Taxonomy" id="2741543"/>
    <lineage>
        <taxon>Bacteria</taxon>
        <taxon>Pseudomonadati</taxon>
        <taxon>Acidobacteriota</taxon>
        <taxon>Terriglobia</taxon>
        <taxon>Candidatus Acidiferrales</taxon>
        <taxon>Candidatus Acidiferrum</taxon>
    </lineage>
</organism>
<dbReference type="AlphaFoldDB" id="A0A7V8NTD0"/>
<dbReference type="EMBL" id="JACDQQ010001863">
    <property type="protein sequence ID" value="MBA0087169.1"/>
    <property type="molecule type" value="Genomic_DNA"/>
</dbReference>
<sequence length="148" mass="17109">MPFPFQIVQSSKTILISYEYAGAVRTINMDKPTKPPVDSWMGWSNGHWDGDTLVVDVNGLNDSTWFDRSGDFHSDALHVVERYTPRSADTLNYEATIEDPKTFSRPWKISMPLYRHVEKNAQLLEFKCVEFVEELLYGPLRKNPRKSP</sequence>
<protein>
    <submittedName>
        <fullName evidence="1">Uncharacterized protein</fullName>
    </submittedName>
</protein>
<keyword evidence="2" id="KW-1185">Reference proteome</keyword>
<name>A0A7V8NTD0_9BACT</name>
<gene>
    <name evidence="1" type="ORF">HRJ53_19470</name>
</gene>